<reference evidence="3" key="1">
    <citation type="submission" date="2025-08" db="UniProtKB">
        <authorList>
            <consortium name="RefSeq"/>
        </authorList>
    </citation>
    <scope>IDENTIFICATION</scope>
    <source>
        <strain evidence="3">Airmid</strain>
    </source>
</reference>
<feature type="transmembrane region" description="Helical" evidence="1">
    <location>
        <begin position="60"/>
        <end position="82"/>
    </location>
</feature>
<dbReference type="InParanoid" id="A0A6P6YB27"/>
<keyword evidence="1" id="KW-0472">Membrane</keyword>
<organism evidence="2 3">
    <name type="scientific">Dermatophagoides pteronyssinus</name>
    <name type="common">European house dust mite</name>
    <dbReference type="NCBI Taxonomy" id="6956"/>
    <lineage>
        <taxon>Eukaryota</taxon>
        <taxon>Metazoa</taxon>
        <taxon>Ecdysozoa</taxon>
        <taxon>Arthropoda</taxon>
        <taxon>Chelicerata</taxon>
        <taxon>Arachnida</taxon>
        <taxon>Acari</taxon>
        <taxon>Acariformes</taxon>
        <taxon>Sarcoptiformes</taxon>
        <taxon>Astigmata</taxon>
        <taxon>Psoroptidia</taxon>
        <taxon>Analgoidea</taxon>
        <taxon>Pyroglyphidae</taxon>
        <taxon>Dermatophagoidinae</taxon>
        <taxon>Dermatophagoides</taxon>
    </lineage>
</organism>
<protein>
    <submittedName>
        <fullName evidence="3">Uncharacterized protein LOC113796545</fullName>
    </submittedName>
</protein>
<dbReference type="AlphaFoldDB" id="A0A6P6YB27"/>
<keyword evidence="1" id="KW-1133">Transmembrane helix</keyword>
<keyword evidence="1" id="KW-0812">Transmembrane</keyword>
<dbReference type="Proteomes" id="UP000515146">
    <property type="component" value="Unplaced"/>
</dbReference>
<gene>
    <name evidence="3" type="primary">LOC113796545</name>
</gene>
<evidence type="ECO:0000313" key="2">
    <source>
        <dbReference type="Proteomes" id="UP000515146"/>
    </source>
</evidence>
<dbReference type="OrthoDB" id="6510023at2759"/>
<proteinExistence type="predicted"/>
<name>A0A6P6YB27_DERPT</name>
<keyword evidence="2" id="KW-1185">Reference proteome</keyword>
<accession>A0A6P6YB27</accession>
<evidence type="ECO:0000313" key="3">
    <source>
        <dbReference type="RefSeq" id="XP_027202643.1"/>
    </source>
</evidence>
<dbReference type="RefSeq" id="XP_027202643.1">
    <property type="nucleotide sequence ID" value="XM_027346842.1"/>
</dbReference>
<evidence type="ECO:0000256" key="1">
    <source>
        <dbReference type="SAM" id="Phobius"/>
    </source>
</evidence>
<sequence length="119" mass="14997">MKMMKRILNLIYSTNYIRFGNVVQDCFESLKFYIYRLEYSFEDYEQRKIQWSYQTFRRTIWLALNSWINIFYIVHLAFFPNYFLWKSLKSFERAFQFERVDFLLQYQITMFIIVECLCK</sequence>
<dbReference type="KEGG" id="dpte:113796545"/>